<dbReference type="RefSeq" id="WP_168719577.1">
    <property type="nucleotide sequence ID" value="NZ_CP042909.1"/>
</dbReference>
<dbReference type="Pfam" id="PF00563">
    <property type="entry name" value="EAL"/>
    <property type="match status" value="1"/>
</dbReference>
<dbReference type="InterPro" id="IPR050706">
    <property type="entry name" value="Cyclic-di-GMP_PDE-like"/>
</dbReference>
<dbReference type="SUPFAM" id="SSF55073">
    <property type="entry name" value="Nucleotide cyclase"/>
    <property type="match status" value="1"/>
</dbReference>
<name>A0A6H1WSU8_9BACT</name>
<dbReference type="InterPro" id="IPR000160">
    <property type="entry name" value="GGDEF_dom"/>
</dbReference>
<protein>
    <submittedName>
        <fullName evidence="2">GGDEF domain-containing protein</fullName>
    </submittedName>
</protein>
<dbReference type="PANTHER" id="PTHR33121:SF76">
    <property type="entry name" value="SIGNALING PROTEIN"/>
    <property type="match status" value="1"/>
</dbReference>
<dbReference type="CDD" id="cd01948">
    <property type="entry name" value="EAL"/>
    <property type="match status" value="1"/>
</dbReference>
<dbReference type="EMBL" id="CP042909">
    <property type="protein sequence ID" value="QJA06229.1"/>
    <property type="molecule type" value="Genomic_DNA"/>
</dbReference>
<proteinExistence type="predicted"/>
<dbReference type="KEGG" id="tmai:FVE67_05175"/>
<evidence type="ECO:0000313" key="2">
    <source>
        <dbReference type="EMBL" id="QJA06229.1"/>
    </source>
</evidence>
<evidence type="ECO:0000313" key="3">
    <source>
        <dbReference type="Proteomes" id="UP000501253"/>
    </source>
</evidence>
<sequence length="443" mass="50205">MSSETAFLKKRLLECEEELARAQELLLIDPVTGFLNERGFLRALSAEMARCLREGSFLALCLVEIQNLEPLQNIHGLYGVQKVLAFVAENIKRQQRAYDLLGTTGRGLFWITAAVKKSSEGAAVAQRLYRFLNQLSYQDQELSFPIKAAVVTRVVCGGHQPSELLNEALKLLPQARLSPEPLILLGGESPEKKSLERELFNAITRGELVLALQPVINTESGQTVFYEVLARYISEDERTLSAGAFMLSVEDLGLFEELDRQILYKALVLLRESPELGKLAINLSQEYVYQNLARDLSAWVKDLKVFPEDLILEINERKSGFSPLVLAQKLSLLKAEGYLLSLDDFGVETSNLFLLRDIPWDFVKVDGRFVRGLLTNEFDRLVLGFLSRCARQRDFRLVAEQVEEERVLREVRKFGVPYAQGFYCGEPQLIPETRYLKPPELKA</sequence>
<dbReference type="PROSITE" id="PS50883">
    <property type="entry name" value="EAL"/>
    <property type="match status" value="1"/>
</dbReference>
<reference evidence="2 3" key="1">
    <citation type="submission" date="2019-08" db="EMBL/GenBank/DDBJ databases">
        <title>Complete genome sequence of Thermosulfurimonas marina SU872T, an anaerobic thermophilic chemolithoautotrophic bacterium isolated from a shallow marine hydrothermal vent.</title>
        <authorList>
            <person name="Allioux M."/>
            <person name="Jebbar M."/>
            <person name="Slobodkina G."/>
            <person name="Slobodkin A."/>
            <person name="Moalic Y."/>
            <person name="Frolova A."/>
            <person name="Shao Z."/>
            <person name="Alain K."/>
        </authorList>
    </citation>
    <scope>NUCLEOTIDE SEQUENCE [LARGE SCALE GENOMIC DNA]</scope>
    <source>
        <strain evidence="2 3">SU872</strain>
    </source>
</reference>
<keyword evidence="3" id="KW-1185">Reference proteome</keyword>
<dbReference type="PANTHER" id="PTHR33121">
    <property type="entry name" value="CYCLIC DI-GMP PHOSPHODIESTERASE PDEF"/>
    <property type="match status" value="1"/>
</dbReference>
<dbReference type="AlphaFoldDB" id="A0A6H1WSU8"/>
<gene>
    <name evidence="2" type="ORF">FVE67_05175</name>
</gene>
<accession>A0A6H1WSU8</accession>
<dbReference type="GO" id="GO:0071111">
    <property type="term" value="F:cyclic-guanylate-specific phosphodiesterase activity"/>
    <property type="evidence" value="ECO:0007669"/>
    <property type="project" value="InterPro"/>
</dbReference>
<dbReference type="SUPFAM" id="SSF141868">
    <property type="entry name" value="EAL domain-like"/>
    <property type="match status" value="1"/>
</dbReference>
<dbReference type="Pfam" id="PF00990">
    <property type="entry name" value="GGDEF"/>
    <property type="match status" value="1"/>
</dbReference>
<dbReference type="InterPro" id="IPR029787">
    <property type="entry name" value="Nucleotide_cyclase"/>
</dbReference>
<evidence type="ECO:0000259" key="1">
    <source>
        <dbReference type="PROSITE" id="PS50883"/>
    </source>
</evidence>
<dbReference type="Gene3D" id="3.30.70.270">
    <property type="match status" value="1"/>
</dbReference>
<dbReference type="Gene3D" id="3.20.20.450">
    <property type="entry name" value="EAL domain"/>
    <property type="match status" value="1"/>
</dbReference>
<dbReference type="InterPro" id="IPR035919">
    <property type="entry name" value="EAL_sf"/>
</dbReference>
<dbReference type="SMART" id="SM00052">
    <property type="entry name" value="EAL"/>
    <property type="match status" value="1"/>
</dbReference>
<dbReference type="Proteomes" id="UP000501253">
    <property type="component" value="Chromosome"/>
</dbReference>
<dbReference type="SMART" id="SM00267">
    <property type="entry name" value="GGDEF"/>
    <property type="match status" value="1"/>
</dbReference>
<organism evidence="2 3">
    <name type="scientific">Thermosulfurimonas marina</name>
    <dbReference type="NCBI Taxonomy" id="2047767"/>
    <lineage>
        <taxon>Bacteria</taxon>
        <taxon>Pseudomonadati</taxon>
        <taxon>Thermodesulfobacteriota</taxon>
        <taxon>Thermodesulfobacteria</taxon>
        <taxon>Thermodesulfobacteriales</taxon>
        <taxon>Thermodesulfobacteriaceae</taxon>
        <taxon>Thermosulfurimonas</taxon>
    </lineage>
</organism>
<dbReference type="InterPro" id="IPR043128">
    <property type="entry name" value="Rev_trsase/Diguanyl_cyclase"/>
</dbReference>
<feature type="domain" description="EAL" evidence="1">
    <location>
        <begin position="192"/>
        <end position="441"/>
    </location>
</feature>
<dbReference type="InterPro" id="IPR001633">
    <property type="entry name" value="EAL_dom"/>
</dbReference>